<evidence type="ECO:0000313" key="2">
    <source>
        <dbReference type="EMBL" id="CAI5789634.1"/>
    </source>
</evidence>
<reference evidence="2" key="1">
    <citation type="submission" date="2022-12" db="EMBL/GenBank/DDBJ databases">
        <authorList>
            <person name="Alioto T."/>
            <person name="Alioto T."/>
            <person name="Gomez Garrido J."/>
        </authorList>
    </citation>
    <scope>NUCLEOTIDE SEQUENCE</scope>
</reference>
<sequence>MAKQCKPKKTFGKYKDYHSRDVFSEIMMGGNTPESGGPGWPQQLGFQQSNLEGDLRPYPSFGGGSSSTAKYTPE</sequence>
<keyword evidence="3" id="KW-1185">Reference proteome</keyword>
<protein>
    <submittedName>
        <fullName evidence="2">Uncharacterized protein</fullName>
    </submittedName>
</protein>
<organism evidence="2 3">
    <name type="scientific">Podarcis lilfordi</name>
    <name type="common">Lilford's wall lizard</name>
    <dbReference type="NCBI Taxonomy" id="74358"/>
    <lineage>
        <taxon>Eukaryota</taxon>
        <taxon>Metazoa</taxon>
        <taxon>Chordata</taxon>
        <taxon>Craniata</taxon>
        <taxon>Vertebrata</taxon>
        <taxon>Euteleostomi</taxon>
        <taxon>Lepidosauria</taxon>
        <taxon>Squamata</taxon>
        <taxon>Bifurcata</taxon>
        <taxon>Unidentata</taxon>
        <taxon>Episquamata</taxon>
        <taxon>Laterata</taxon>
        <taxon>Lacertibaenia</taxon>
        <taxon>Lacertidae</taxon>
        <taxon>Podarcis</taxon>
    </lineage>
</organism>
<gene>
    <name evidence="2" type="ORF">PODLI_1B003696</name>
</gene>
<evidence type="ECO:0000256" key="1">
    <source>
        <dbReference type="SAM" id="MobiDB-lite"/>
    </source>
</evidence>
<feature type="region of interest" description="Disordered" evidence="1">
    <location>
        <begin position="28"/>
        <end position="74"/>
    </location>
</feature>
<dbReference type="EMBL" id="OX395138">
    <property type="protein sequence ID" value="CAI5789634.1"/>
    <property type="molecule type" value="Genomic_DNA"/>
</dbReference>
<proteinExistence type="predicted"/>
<dbReference type="AlphaFoldDB" id="A0AA35L529"/>
<accession>A0AA35L529</accession>
<evidence type="ECO:0000313" key="3">
    <source>
        <dbReference type="Proteomes" id="UP001178461"/>
    </source>
</evidence>
<name>A0AA35L529_9SAUR</name>
<dbReference type="Proteomes" id="UP001178461">
    <property type="component" value="Chromosome 13"/>
</dbReference>